<dbReference type="SUPFAM" id="SSF55729">
    <property type="entry name" value="Acyl-CoA N-acyltransferases (Nat)"/>
    <property type="match status" value="1"/>
</dbReference>
<keyword evidence="5" id="KW-1185">Reference proteome</keyword>
<evidence type="ECO:0000259" key="3">
    <source>
        <dbReference type="PROSITE" id="PS51186"/>
    </source>
</evidence>
<dbReference type="PANTHER" id="PTHR43877:SF1">
    <property type="entry name" value="ACETYLTRANSFERASE"/>
    <property type="match status" value="1"/>
</dbReference>
<organism evidence="4 5">
    <name type="scientific">Streptomyces lasiicapitis</name>
    <dbReference type="NCBI Taxonomy" id="1923961"/>
    <lineage>
        <taxon>Bacteria</taxon>
        <taxon>Bacillati</taxon>
        <taxon>Actinomycetota</taxon>
        <taxon>Actinomycetes</taxon>
        <taxon>Kitasatosporales</taxon>
        <taxon>Streptomycetaceae</taxon>
        <taxon>Streptomyces</taxon>
    </lineage>
</organism>
<dbReference type="EMBL" id="BMNG01000005">
    <property type="protein sequence ID" value="GGO42830.1"/>
    <property type="molecule type" value="Genomic_DNA"/>
</dbReference>
<feature type="domain" description="N-acetyltransferase" evidence="3">
    <location>
        <begin position="27"/>
        <end position="158"/>
    </location>
</feature>
<sequence>MRLSGGRACCGATTDLRSRRVYAHVVATTHTYEWRGDFDNTAVNALHAEGFGHRPLDIDWLGQARRHSLGWVCARSDGDLVGFVNVAWDGGVHAFILDTVVAATHRRTGVGAALVAEAARGARAAGCEWLHVDFDDELRPFYFEACGFRPTPAGLIAL</sequence>
<evidence type="ECO:0000256" key="2">
    <source>
        <dbReference type="ARBA" id="ARBA00023315"/>
    </source>
</evidence>
<name>A0ABQ2LSH8_9ACTN</name>
<dbReference type="CDD" id="cd04301">
    <property type="entry name" value="NAT_SF"/>
    <property type="match status" value="1"/>
</dbReference>
<gene>
    <name evidence="4" type="ORF">GCM10012286_25220</name>
</gene>
<proteinExistence type="predicted"/>
<comment type="caution">
    <text evidence="4">The sequence shown here is derived from an EMBL/GenBank/DDBJ whole genome shotgun (WGS) entry which is preliminary data.</text>
</comment>
<keyword evidence="2" id="KW-0012">Acyltransferase</keyword>
<dbReference type="InterPro" id="IPR050832">
    <property type="entry name" value="Bact_Acetyltransf"/>
</dbReference>
<dbReference type="Gene3D" id="3.40.630.30">
    <property type="match status" value="1"/>
</dbReference>
<dbReference type="InterPro" id="IPR000182">
    <property type="entry name" value="GNAT_dom"/>
</dbReference>
<evidence type="ECO:0000313" key="5">
    <source>
        <dbReference type="Proteomes" id="UP000656881"/>
    </source>
</evidence>
<dbReference type="Proteomes" id="UP000656881">
    <property type="component" value="Unassembled WGS sequence"/>
</dbReference>
<evidence type="ECO:0000256" key="1">
    <source>
        <dbReference type="ARBA" id="ARBA00022679"/>
    </source>
</evidence>
<dbReference type="Pfam" id="PF00583">
    <property type="entry name" value="Acetyltransf_1"/>
    <property type="match status" value="1"/>
</dbReference>
<dbReference type="InterPro" id="IPR016181">
    <property type="entry name" value="Acyl_CoA_acyltransferase"/>
</dbReference>
<reference evidence="5" key="1">
    <citation type="journal article" date="2019" name="Int. J. Syst. Evol. Microbiol.">
        <title>The Global Catalogue of Microorganisms (GCM) 10K type strain sequencing project: providing services to taxonomists for standard genome sequencing and annotation.</title>
        <authorList>
            <consortium name="The Broad Institute Genomics Platform"/>
            <consortium name="The Broad Institute Genome Sequencing Center for Infectious Disease"/>
            <person name="Wu L."/>
            <person name="Ma J."/>
        </authorList>
    </citation>
    <scope>NUCLEOTIDE SEQUENCE [LARGE SCALE GENOMIC DNA]</scope>
    <source>
        <strain evidence="5">CGMCC 4.7349</strain>
    </source>
</reference>
<dbReference type="PROSITE" id="PS51186">
    <property type="entry name" value="GNAT"/>
    <property type="match status" value="1"/>
</dbReference>
<keyword evidence="1" id="KW-0808">Transferase</keyword>
<protein>
    <submittedName>
        <fullName evidence="4">N-acetyltransferase</fullName>
    </submittedName>
</protein>
<dbReference type="PANTHER" id="PTHR43877">
    <property type="entry name" value="AMINOALKYLPHOSPHONATE N-ACETYLTRANSFERASE-RELATED-RELATED"/>
    <property type="match status" value="1"/>
</dbReference>
<evidence type="ECO:0000313" key="4">
    <source>
        <dbReference type="EMBL" id="GGO42830.1"/>
    </source>
</evidence>
<accession>A0ABQ2LSH8</accession>